<keyword evidence="5 8" id="KW-0472">Membrane</keyword>
<dbReference type="Pfam" id="PF07983">
    <property type="entry name" value="X8"/>
    <property type="match status" value="1"/>
</dbReference>
<dbReference type="EMBL" id="NMUH01000075">
    <property type="protein sequence ID" value="MQL70691.1"/>
    <property type="molecule type" value="Genomic_DNA"/>
</dbReference>
<evidence type="ECO:0000256" key="2">
    <source>
        <dbReference type="ARBA" id="ARBA00022475"/>
    </source>
</evidence>
<dbReference type="AlphaFoldDB" id="A0A843TIM4"/>
<organism evidence="11 12">
    <name type="scientific">Colocasia esculenta</name>
    <name type="common">Wild taro</name>
    <name type="synonym">Arum esculentum</name>
    <dbReference type="NCBI Taxonomy" id="4460"/>
    <lineage>
        <taxon>Eukaryota</taxon>
        <taxon>Viridiplantae</taxon>
        <taxon>Streptophyta</taxon>
        <taxon>Embryophyta</taxon>
        <taxon>Tracheophyta</taxon>
        <taxon>Spermatophyta</taxon>
        <taxon>Magnoliopsida</taxon>
        <taxon>Liliopsida</taxon>
        <taxon>Araceae</taxon>
        <taxon>Aroideae</taxon>
        <taxon>Colocasieae</taxon>
        <taxon>Colocasia</taxon>
    </lineage>
</organism>
<keyword evidence="8" id="KW-0812">Transmembrane</keyword>
<keyword evidence="4 9" id="KW-0732">Signal</keyword>
<evidence type="ECO:0000313" key="11">
    <source>
        <dbReference type="EMBL" id="MQL70691.1"/>
    </source>
</evidence>
<dbReference type="InterPro" id="IPR012946">
    <property type="entry name" value="X8"/>
</dbReference>
<dbReference type="FunFam" id="1.20.58.1040:FF:000001">
    <property type="entry name" value="Glucan endo-1,3-beta-glucosidase 4"/>
    <property type="match status" value="1"/>
</dbReference>
<accession>A0A843TIM4</accession>
<dbReference type="InterPro" id="IPR044788">
    <property type="entry name" value="X8_dom_prot"/>
</dbReference>
<dbReference type="Proteomes" id="UP000652761">
    <property type="component" value="Unassembled WGS sequence"/>
</dbReference>
<keyword evidence="12" id="KW-1185">Reference proteome</keyword>
<dbReference type="Gene3D" id="1.20.58.1040">
    <property type="match status" value="1"/>
</dbReference>
<evidence type="ECO:0000256" key="1">
    <source>
        <dbReference type="ARBA" id="ARBA00004609"/>
    </source>
</evidence>
<gene>
    <name evidence="11" type="ORF">Taro_003019</name>
</gene>
<keyword evidence="6" id="KW-1015">Disulfide bond</keyword>
<dbReference type="GO" id="GO:0009506">
    <property type="term" value="C:plasmodesma"/>
    <property type="evidence" value="ECO:0007669"/>
    <property type="project" value="UniProtKB-ARBA"/>
</dbReference>
<evidence type="ECO:0000256" key="4">
    <source>
        <dbReference type="ARBA" id="ARBA00022729"/>
    </source>
</evidence>
<feature type="chain" id="PRO_5032860827" description="X8 domain-containing protein" evidence="9">
    <location>
        <begin position="20"/>
        <end position="165"/>
    </location>
</feature>
<comment type="subcellular location">
    <subcellularLocation>
        <location evidence="1">Cell membrane</location>
        <topology evidence="1">Lipid-anchor</topology>
        <topology evidence="1">GPI-anchor</topology>
    </subcellularLocation>
</comment>
<evidence type="ECO:0000259" key="10">
    <source>
        <dbReference type="SMART" id="SM00768"/>
    </source>
</evidence>
<dbReference type="PANTHER" id="PTHR31044">
    <property type="entry name" value="BETA-1,3 GLUCANASE"/>
    <property type="match status" value="1"/>
</dbReference>
<feature type="domain" description="X8" evidence="10">
    <location>
        <begin position="20"/>
        <end position="104"/>
    </location>
</feature>
<feature type="signal peptide" evidence="9">
    <location>
        <begin position="1"/>
        <end position="19"/>
    </location>
</feature>
<dbReference type="OrthoDB" id="1930814at2759"/>
<dbReference type="GO" id="GO:0098552">
    <property type="term" value="C:side of membrane"/>
    <property type="evidence" value="ECO:0007669"/>
    <property type="project" value="UniProtKB-KW"/>
</dbReference>
<keyword evidence="8" id="KW-1133">Transmembrane helix</keyword>
<dbReference type="PANTHER" id="PTHR31044:SF25">
    <property type="entry name" value="PLASMODESMATA CALLOSE-BINDING PROTEIN 3"/>
    <property type="match status" value="1"/>
</dbReference>
<keyword evidence="2" id="KW-1003">Cell membrane</keyword>
<keyword evidence="7" id="KW-0325">Glycoprotein</keyword>
<keyword evidence="3" id="KW-0336">GPI-anchor</keyword>
<evidence type="ECO:0000256" key="6">
    <source>
        <dbReference type="ARBA" id="ARBA00023157"/>
    </source>
</evidence>
<evidence type="ECO:0000256" key="7">
    <source>
        <dbReference type="ARBA" id="ARBA00023180"/>
    </source>
</evidence>
<name>A0A843TIM4_COLES</name>
<protein>
    <recommendedName>
        <fullName evidence="10">X8 domain-containing protein</fullName>
    </recommendedName>
</protein>
<evidence type="ECO:0000256" key="3">
    <source>
        <dbReference type="ARBA" id="ARBA00022622"/>
    </source>
</evidence>
<feature type="transmembrane region" description="Helical" evidence="8">
    <location>
        <begin position="140"/>
        <end position="161"/>
    </location>
</feature>
<proteinExistence type="predicted"/>
<reference evidence="11" key="1">
    <citation type="submission" date="2017-07" db="EMBL/GenBank/DDBJ databases">
        <title>Taro Niue Genome Assembly and Annotation.</title>
        <authorList>
            <person name="Atibalentja N."/>
            <person name="Keating K."/>
            <person name="Fields C.J."/>
        </authorList>
    </citation>
    <scope>NUCLEOTIDE SEQUENCE</scope>
    <source>
        <strain evidence="11">Niue_2</strain>
        <tissue evidence="11">Leaf</tissue>
    </source>
</reference>
<dbReference type="GO" id="GO:0005886">
    <property type="term" value="C:plasma membrane"/>
    <property type="evidence" value="ECO:0007669"/>
    <property type="project" value="UniProtKB-SubCell"/>
</dbReference>
<evidence type="ECO:0000313" key="12">
    <source>
        <dbReference type="Proteomes" id="UP000652761"/>
    </source>
</evidence>
<evidence type="ECO:0000256" key="9">
    <source>
        <dbReference type="SAM" id="SignalP"/>
    </source>
</evidence>
<keyword evidence="3" id="KW-0449">Lipoprotein</keyword>
<evidence type="ECO:0000256" key="5">
    <source>
        <dbReference type="ARBA" id="ARBA00023136"/>
    </source>
</evidence>
<evidence type="ECO:0000256" key="8">
    <source>
        <dbReference type="SAM" id="Phobius"/>
    </source>
</evidence>
<sequence length="165" mass="16364">MTALALLVLISAFLGASDASWCICRSELNSSALQKTLDYACGAGAECSPIHQNGACYNPNTVLAHCSYAANSYFQRKGQATGSCDFSGTATVTTTDPSYSGCSYPSTASSAAANGTSTPGSATFNSAVGPATSTDGSGAGGLPVAGTATLCLAIILPALVLSRLS</sequence>
<comment type="caution">
    <text evidence="11">The sequence shown here is derived from an EMBL/GenBank/DDBJ whole genome shotgun (WGS) entry which is preliminary data.</text>
</comment>
<dbReference type="SMART" id="SM00768">
    <property type="entry name" value="X8"/>
    <property type="match status" value="1"/>
</dbReference>